<gene>
    <name evidence="1" type="ORF">KGA66_22985</name>
</gene>
<organism evidence="1 2">
    <name type="scientific">Actinocrinis puniceicyclus</name>
    <dbReference type="NCBI Taxonomy" id="977794"/>
    <lineage>
        <taxon>Bacteria</taxon>
        <taxon>Bacillati</taxon>
        <taxon>Actinomycetota</taxon>
        <taxon>Actinomycetes</taxon>
        <taxon>Catenulisporales</taxon>
        <taxon>Actinospicaceae</taxon>
        <taxon>Actinocrinis</taxon>
    </lineage>
</organism>
<sequence length="149" mass="15967">MTDHPGTEPFPDDVVMTLTHLLRPDDPVQTALLAQIPHVTIKGRCGCGCATVYFDLDTGAVMPGPIDPARHPLVAEAGIVGPCGEPLGEVLVFARDGYLSWLEVCSWSDATIRTLPSPDRLEPYGRTRVNPDIDAVQGTSAIRADDFGT</sequence>
<protein>
    <submittedName>
        <fullName evidence="1">Uncharacterized protein</fullName>
    </submittedName>
</protein>
<comment type="caution">
    <text evidence="1">The sequence shown here is derived from an EMBL/GenBank/DDBJ whole genome shotgun (WGS) entry which is preliminary data.</text>
</comment>
<accession>A0A8J7WVH7</accession>
<keyword evidence="2" id="KW-1185">Reference proteome</keyword>
<proteinExistence type="predicted"/>
<dbReference type="Proteomes" id="UP000677913">
    <property type="component" value="Unassembled WGS sequence"/>
</dbReference>
<reference evidence="1" key="1">
    <citation type="submission" date="2021-04" db="EMBL/GenBank/DDBJ databases">
        <title>Genome based classification of Actinospica acidithermotolerans sp. nov., an actinobacterium isolated from an Indonesian hot spring.</title>
        <authorList>
            <person name="Kusuma A.B."/>
            <person name="Putra K.E."/>
            <person name="Nafisah S."/>
            <person name="Loh J."/>
            <person name="Nouioui I."/>
            <person name="Goodfellow M."/>
        </authorList>
    </citation>
    <scope>NUCLEOTIDE SEQUENCE</scope>
    <source>
        <strain evidence="1">DSM 45618</strain>
    </source>
</reference>
<dbReference type="RefSeq" id="WP_211470498.1">
    <property type="nucleotide sequence ID" value="NZ_JAGSXH010000108.1"/>
</dbReference>
<name>A0A8J7WVH7_9ACTN</name>
<evidence type="ECO:0000313" key="1">
    <source>
        <dbReference type="EMBL" id="MBS2965929.1"/>
    </source>
</evidence>
<dbReference type="AlphaFoldDB" id="A0A8J7WVH7"/>
<evidence type="ECO:0000313" key="2">
    <source>
        <dbReference type="Proteomes" id="UP000677913"/>
    </source>
</evidence>
<dbReference type="EMBL" id="JAGSXH010000108">
    <property type="protein sequence ID" value="MBS2965929.1"/>
    <property type="molecule type" value="Genomic_DNA"/>
</dbReference>